<feature type="domain" description="IF rod" evidence="5">
    <location>
        <begin position="72"/>
        <end position="383"/>
    </location>
</feature>
<dbReference type="GO" id="GO:0005856">
    <property type="term" value="C:cytoskeleton"/>
    <property type="evidence" value="ECO:0000318"/>
    <property type="project" value="GO_Central"/>
</dbReference>
<dbReference type="PANTHER" id="PTHR23239">
    <property type="entry name" value="INTERMEDIATE FILAMENT"/>
    <property type="match status" value="1"/>
</dbReference>
<dbReference type="PRINTS" id="PR01248">
    <property type="entry name" value="TYPE1KERATIN"/>
</dbReference>
<dbReference type="Proteomes" id="UP000002280">
    <property type="component" value="Chromosome 2"/>
</dbReference>
<evidence type="ECO:0000256" key="2">
    <source>
        <dbReference type="ARBA" id="ARBA00023054"/>
    </source>
</evidence>
<dbReference type="Gene3D" id="1.20.5.170">
    <property type="match status" value="1"/>
</dbReference>
<feature type="coiled-coil region" evidence="3">
    <location>
        <begin position="281"/>
        <end position="358"/>
    </location>
</feature>
<dbReference type="FunCoup" id="F7BHV6">
    <property type="interactions" value="101"/>
</dbReference>
<dbReference type="CTD" id="25984"/>
<dbReference type="STRING" id="13616.ENSMODP00000016987"/>
<dbReference type="GO" id="GO:0030280">
    <property type="term" value="F:structural constituent of skin epidermis"/>
    <property type="evidence" value="ECO:0000318"/>
    <property type="project" value="GO_Central"/>
</dbReference>
<dbReference type="OrthoDB" id="2441647at2759"/>
<dbReference type="SUPFAM" id="SSF64593">
    <property type="entry name" value="Intermediate filament protein, coiled coil region"/>
    <property type="match status" value="2"/>
</dbReference>
<dbReference type="GO" id="GO:0030855">
    <property type="term" value="P:epithelial cell differentiation"/>
    <property type="evidence" value="ECO:0000318"/>
    <property type="project" value="GO_Central"/>
</dbReference>
<evidence type="ECO:0000313" key="6">
    <source>
        <dbReference type="Ensembl" id="ENSMODP00000016987.3"/>
    </source>
</evidence>
<dbReference type="SMART" id="SM01391">
    <property type="entry name" value="Filament"/>
    <property type="match status" value="1"/>
</dbReference>
<dbReference type="GeneID" id="100015158"/>
<dbReference type="Gene3D" id="1.20.5.500">
    <property type="entry name" value="Single helix bin"/>
    <property type="match status" value="1"/>
</dbReference>
<dbReference type="Ensembl" id="ENSMODT00000017301.4">
    <property type="protein sequence ID" value="ENSMODP00000016987.3"/>
    <property type="gene ID" value="ENSMODG00000013577.4"/>
</dbReference>
<name>F7BHV6_MONDO</name>
<dbReference type="OMA" id="SCILEWH"/>
<dbReference type="Pfam" id="PF00038">
    <property type="entry name" value="Filament"/>
    <property type="match status" value="1"/>
</dbReference>
<dbReference type="GO" id="GO:0002009">
    <property type="term" value="P:morphogenesis of an epithelium"/>
    <property type="evidence" value="ECO:0000318"/>
    <property type="project" value="GO_Central"/>
</dbReference>
<dbReference type="Bgee" id="ENSMODG00000013577">
    <property type="expression patterns" value="Expressed in placenta and 7 other cell types or tissues"/>
</dbReference>
<protein>
    <submittedName>
        <fullName evidence="6">Keratin 23</fullName>
    </submittedName>
</protein>
<reference evidence="6" key="2">
    <citation type="submission" date="2025-08" db="UniProtKB">
        <authorList>
            <consortium name="Ensembl"/>
        </authorList>
    </citation>
    <scope>IDENTIFICATION</scope>
</reference>
<dbReference type="GeneTree" id="ENSGT00940000161077"/>
<reference evidence="6" key="3">
    <citation type="submission" date="2025-09" db="UniProtKB">
        <authorList>
            <consortium name="Ensembl"/>
        </authorList>
    </citation>
    <scope>IDENTIFICATION</scope>
</reference>
<dbReference type="InParanoid" id="F7BHV6"/>
<organism evidence="6 7">
    <name type="scientific">Monodelphis domestica</name>
    <name type="common">Gray short-tailed opossum</name>
    <dbReference type="NCBI Taxonomy" id="13616"/>
    <lineage>
        <taxon>Eukaryota</taxon>
        <taxon>Metazoa</taxon>
        <taxon>Chordata</taxon>
        <taxon>Craniata</taxon>
        <taxon>Vertebrata</taxon>
        <taxon>Euteleostomi</taxon>
        <taxon>Mammalia</taxon>
        <taxon>Metatheria</taxon>
        <taxon>Didelphimorphia</taxon>
        <taxon>Didelphidae</taxon>
        <taxon>Monodelphis</taxon>
    </lineage>
</organism>
<dbReference type="GO" id="GO:0045095">
    <property type="term" value="C:keratin filament"/>
    <property type="evidence" value="ECO:0000318"/>
    <property type="project" value="GO_Central"/>
</dbReference>
<dbReference type="PANTHER" id="PTHR23239:SF44">
    <property type="entry name" value="KERATIN, TYPE I CYTOSKELETAL 23"/>
    <property type="match status" value="1"/>
</dbReference>
<evidence type="ECO:0000313" key="7">
    <source>
        <dbReference type="Proteomes" id="UP000002280"/>
    </source>
</evidence>
<evidence type="ECO:0000256" key="4">
    <source>
        <dbReference type="SAM" id="MobiDB-lite"/>
    </source>
</evidence>
<reference evidence="6 7" key="1">
    <citation type="journal article" date="2007" name="Nature">
        <title>Genome of the marsupial Monodelphis domestica reveals innovation in non-coding sequences.</title>
        <authorList>
            <person name="Mikkelsen T.S."/>
            <person name="Wakefield M.J."/>
            <person name="Aken B."/>
            <person name="Amemiya C.T."/>
            <person name="Chang J.L."/>
            <person name="Duke S."/>
            <person name="Garber M."/>
            <person name="Gentles A.J."/>
            <person name="Goodstadt L."/>
            <person name="Heger A."/>
            <person name="Jurka J."/>
            <person name="Kamal M."/>
            <person name="Mauceli E."/>
            <person name="Searle S.M."/>
            <person name="Sharpe T."/>
            <person name="Baker M.L."/>
            <person name="Batzer M.A."/>
            <person name="Benos P.V."/>
            <person name="Belov K."/>
            <person name="Clamp M."/>
            <person name="Cook A."/>
            <person name="Cuff J."/>
            <person name="Das R."/>
            <person name="Davidow L."/>
            <person name="Deakin J.E."/>
            <person name="Fazzari M.J."/>
            <person name="Glass J.L."/>
            <person name="Grabherr M."/>
            <person name="Greally J.M."/>
            <person name="Gu W."/>
            <person name="Hore T.A."/>
            <person name="Huttley G.A."/>
            <person name="Kleber M."/>
            <person name="Jirtle R.L."/>
            <person name="Koina E."/>
            <person name="Lee J.T."/>
            <person name="Mahony S."/>
            <person name="Marra M.A."/>
            <person name="Miller R.D."/>
            <person name="Nicholls R.D."/>
            <person name="Oda M."/>
            <person name="Papenfuss A.T."/>
            <person name="Parra Z.E."/>
            <person name="Pollock D.D."/>
            <person name="Ray D.A."/>
            <person name="Schein J.E."/>
            <person name="Speed T.P."/>
            <person name="Thompson K."/>
            <person name="VandeBerg J.L."/>
            <person name="Wade C.M."/>
            <person name="Walker J.A."/>
            <person name="Waters P.D."/>
            <person name="Webber C."/>
            <person name="Weidman J.R."/>
            <person name="Xie X."/>
            <person name="Zody M.C."/>
            <person name="Baldwin J."/>
            <person name="Abdouelleil A."/>
            <person name="Abdulkadir J."/>
            <person name="Abebe A."/>
            <person name="Abera B."/>
            <person name="Abreu J."/>
            <person name="Acer S.C."/>
            <person name="Aftuck L."/>
            <person name="Alexander A."/>
            <person name="An P."/>
            <person name="Anderson E."/>
            <person name="Anderson S."/>
            <person name="Arachi H."/>
            <person name="Azer M."/>
            <person name="Bachantsang P."/>
            <person name="Barry A."/>
            <person name="Bayul T."/>
            <person name="Berlin A."/>
            <person name="Bessette D."/>
            <person name="Bloom T."/>
            <person name="Bloom T."/>
            <person name="Boguslavskiy L."/>
            <person name="Bonnet C."/>
            <person name="Boukhgalter B."/>
            <person name="Bourzgui I."/>
            <person name="Brown A."/>
            <person name="Cahill P."/>
            <person name="Channer S."/>
            <person name="Cheshatsang Y."/>
            <person name="Chuda L."/>
            <person name="Citroen M."/>
            <person name="Collymore A."/>
            <person name="Cooke P."/>
            <person name="Costello M."/>
            <person name="D'Aco K."/>
            <person name="Daza R."/>
            <person name="De Haan G."/>
            <person name="DeGray S."/>
            <person name="DeMaso C."/>
            <person name="Dhargay N."/>
            <person name="Dooley K."/>
            <person name="Dooley E."/>
            <person name="Doricent M."/>
            <person name="Dorje P."/>
            <person name="Dorjee K."/>
            <person name="Dupes A."/>
            <person name="Elong R."/>
            <person name="Falk J."/>
            <person name="Farina A."/>
            <person name="Faro S."/>
            <person name="Ferguson D."/>
            <person name="Fisher S."/>
            <person name="Foley C.D."/>
            <person name="Franke A."/>
            <person name="Friedrich D."/>
            <person name="Gadbois L."/>
            <person name="Gearin G."/>
            <person name="Gearin C.R."/>
            <person name="Giannoukos G."/>
            <person name="Goode T."/>
            <person name="Graham J."/>
            <person name="Grandbois E."/>
            <person name="Grewal S."/>
            <person name="Gyaltsen K."/>
            <person name="Hafez N."/>
            <person name="Hagos B."/>
            <person name="Hall J."/>
            <person name="Henson C."/>
            <person name="Hollinger A."/>
            <person name="Honan T."/>
            <person name="Huard M.D."/>
            <person name="Hughes L."/>
            <person name="Hurhula B."/>
            <person name="Husby M.E."/>
            <person name="Kamat A."/>
            <person name="Kanga B."/>
            <person name="Kashin S."/>
            <person name="Khazanovich D."/>
            <person name="Kisner P."/>
            <person name="Lance K."/>
            <person name="Lara M."/>
            <person name="Lee W."/>
            <person name="Lennon N."/>
            <person name="Letendre F."/>
            <person name="LeVine R."/>
            <person name="Lipovsky A."/>
            <person name="Liu X."/>
            <person name="Liu J."/>
            <person name="Liu S."/>
            <person name="Lokyitsang T."/>
            <person name="Lokyitsang Y."/>
            <person name="Lubonja R."/>
            <person name="Lui A."/>
            <person name="MacDonald P."/>
            <person name="Magnisalis V."/>
            <person name="Maru K."/>
            <person name="Matthews C."/>
            <person name="McCusker W."/>
            <person name="McDonough S."/>
            <person name="Mehta T."/>
            <person name="Meldrim J."/>
            <person name="Meneus L."/>
            <person name="Mihai O."/>
            <person name="Mihalev A."/>
            <person name="Mihova T."/>
            <person name="Mittelman R."/>
            <person name="Mlenga V."/>
            <person name="Montmayeur A."/>
            <person name="Mulrain L."/>
            <person name="Navidi A."/>
            <person name="Naylor J."/>
            <person name="Negash T."/>
            <person name="Nguyen T."/>
            <person name="Nguyen N."/>
            <person name="Nicol R."/>
            <person name="Norbu C."/>
            <person name="Norbu N."/>
            <person name="Novod N."/>
            <person name="O'Neill B."/>
            <person name="Osman S."/>
            <person name="Markiewicz E."/>
            <person name="Oyono O.L."/>
            <person name="Patti C."/>
            <person name="Phunkhang P."/>
            <person name="Pierre F."/>
            <person name="Priest M."/>
            <person name="Raghuraman S."/>
            <person name="Rege F."/>
            <person name="Reyes R."/>
            <person name="Rise C."/>
            <person name="Rogov P."/>
            <person name="Ross K."/>
            <person name="Ryan E."/>
            <person name="Settipalli S."/>
            <person name="Shea T."/>
            <person name="Sherpa N."/>
            <person name="Shi L."/>
            <person name="Shih D."/>
            <person name="Sparrow T."/>
            <person name="Spaulding J."/>
            <person name="Stalker J."/>
            <person name="Stange-Thomann N."/>
            <person name="Stavropoulos S."/>
            <person name="Stone C."/>
            <person name="Strader C."/>
            <person name="Tesfaye S."/>
            <person name="Thomson T."/>
            <person name="Thoulutsang Y."/>
            <person name="Thoulutsang D."/>
            <person name="Topham K."/>
            <person name="Topping I."/>
            <person name="Tsamla T."/>
            <person name="Vassiliev H."/>
            <person name="Vo A."/>
            <person name="Wangchuk T."/>
            <person name="Wangdi T."/>
            <person name="Weiand M."/>
            <person name="Wilkinson J."/>
            <person name="Wilson A."/>
            <person name="Yadav S."/>
            <person name="Young G."/>
            <person name="Yu Q."/>
            <person name="Zembek L."/>
            <person name="Zhong D."/>
            <person name="Zimmer A."/>
            <person name="Zwirko Z."/>
            <person name="Jaffe D.B."/>
            <person name="Alvarez P."/>
            <person name="Brockman W."/>
            <person name="Butler J."/>
            <person name="Chin C."/>
            <person name="Gnerre S."/>
            <person name="MacCallum I."/>
            <person name="Graves J.A."/>
            <person name="Ponting C.P."/>
            <person name="Breen M."/>
            <person name="Samollow P.B."/>
            <person name="Lander E.S."/>
            <person name="Lindblad-Toh K."/>
        </authorList>
    </citation>
    <scope>NUCLEOTIDE SEQUENCE [LARGE SCALE GENOMIC DNA]</scope>
</reference>
<dbReference type="InterPro" id="IPR039008">
    <property type="entry name" value="IF_rod_dom"/>
</dbReference>
<dbReference type="PROSITE" id="PS51842">
    <property type="entry name" value="IF_ROD_2"/>
    <property type="match status" value="1"/>
</dbReference>
<keyword evidence="2 3" id="KW-0175">Coiled coil</keyword>
<feature type="region of interest" description="Disordered" evidence="4">
    <location>
        <begin position="1"/>
        <end position="36"/>
    </location>
</feature>
<keyword evidence="1" id="KW-0403">Intermediate filament</keyword>
<proteinExistence type="predicted"/>
<evidence type="ECO:0000256" key="3">
    <source>
        <dbReference type="SAM" id="Coils"/>
    </source>
</evidence>
<dbReference type="AlphaFoldDB" id="F7BHV6"/>
<keyword evidence="7" id="KW-1185">Reference proteome</keyword>
<evidence type="ECO:0000256" key="1">
    <source>
        <dbReference type="ARBA" id="ARBA00022754"/>
    </source>
</evidence>
<dbReference type="KEGG" id="mdo:100015158"/>
<feature type="compositionally biased region" description="Low complexity" evidence="4">
    <location>
        <begin position="26"/>
        <end position="36"/>
    </location>
</feature>
<dbReference type="eggNOG" id="ENOG502QTH0">
    <property type="taxonomic scope" value="Eukaryota"/>
</dbReference>
<dbReference type="FunFam" id="1.20.5.170:FF:000002">
    <property type="entry name" value="Type I keratin KA11"/>
    <property type="match status" value="1"/>
</dbReference>
<dbReference type="HOGENOM" id="CLU_012560_8_1_1"/>
<feature type="coiled-coil region" evidence="3">
    <location>
        <begin position="76"/>
        <end position="139"/>
    </location>
</feature>
<sequence>MSSSQSPFQSPSAAFKGSSRGRPRISPRAPSVHGGAGGVRVSVSSMRFPGAGGFGGCFNGNQGSSFFIGGNGKQTMKNLNDRLACYLEKVRSLEAANVKLESRILEWHKKRELDKKPDYSQYEENISNLQEQIMDGRLTNAKILLHIDNARMAVDDFSLKYENELSFKKDLEAEVEGLRKILDDLTIITTDLEMDVEGMRKELILMKKHHEEEMSKQQMTEDISVNVRVNSTPGEDLLKILEDMRQEYECIIKKNHQNLDTWYKEQSESVSQELESRTVAVQNNKDNIHELRRTFQALEIDLQTQRNKKCALEGMLEDTKSRYSCQLQDMQQIISHYEEELMQLRHDLERQNNEYKILLGIKTHLEKEIATYRHLMEGEGKGKREDYKSETKAPKIMAIMKETVNGKVTLLKVNEIQKPE</sequence>
<dbReference type="Gene3D" id="1.20.5.1160">
    <property type="entry name" value="Vasodilator-stimulated phosphoprotein"/>
    <property type="match status" value="1"/>
</dbReference>
<dbReference type="GO" id="GO:0045109">
    <property type="term" value="P:intermediate filament organization"/>
    <property type="evidence" value="ECO:0000318"/>
    <property type="project" value="GO_Central"/>
</dbReference>
<evidence type="ECO:0000259" key="5">
    <source>
        <dbReference type="PROSITE" id="PS51842"/>
    </source>
</evidence>
<accession>F7BHV6</accession>
<feature type="compositionally biased region" description="Low complexity" evidence="4">
    <location>
        <begin position="1"/>
        <end position="18"/>
    </location>
</feature>
<gene>
    <name evidence="6" type="primary">KRT23</name>
</gene>
<dbReference type="InterPro" id="IPR002957">
    <property type="entry name" value="Keratin_I"/>
</dbReference>